<dbReference type="KEGG" id="cari:FNU76_01180"/>
<sequence>MAAIEALNMASASASVDPVKPRLESIDPADIEKFNRALYGQPGAETSILKDIQTHALGLSEAMESGKPTMGQFADPKAMLDAQTKLMKMVLDVEMTSKVAGSLSQSINKLVNLQ</sequence>
<dbReference type="RefSeq" id="WP_143855998.1">
    <property type="nucleotide sequence ID" value="NZ_CP041730.1"/>
</dbReference>
<name>A0A516SA94_9NEIS</name>
<dbReference type="NCBIfam" id="TIGR02497">
    <property type="entry name" value="yscI_hrpB_dom"/>
    <property type="match status" value="1"/>
</dbReference>
<dbReference type="Proteomes" id="UP000317550">
    <property type="component" value="Chromosome"/>
</dbReference>
<organism evidence="1 2">
    <name type="scientific">Chitinimonas arctica</name>
    <dbReference type="NCBI Taxonomy" id="2594795"/>
    <lineage>
        <taxon>Bacteria</taxon>
        <taxon>Pseudomonadati</taxon>
        <taxon>Pseudomonadota</taxon>
        <taxon>Betaproteobacteria</taxon>
        <taxon>Neisseriales</taxon>
        <taxon>Chitinibacteraceae</taxon>
        <taxon>Chitinimonas</taxon>
    </lineage>
</organism>
<dbReference type="GO" id="GO:0030254">
    <property type="term" value="P:protein secretion by the type III secretion system"/>
    <property type="evidence" value="ECO:0007669"/>
    <property type="project" value="InterPro"/>
</dbReference>
<gene>
    <name evidence="1" type="ORF">FNU76_01180</name>
</gene>
<dbReference type="OrthoDB" id="6267296at2"/>
<protein>
    <submittedName>
        <fullName evidence="1">EscI/YscI/HrpB family type III secretion system inner rod protein</fullName>
    </submittedName>
</protein>
<evidence type="ECO:0000313" key="2">
    <source>
        <dbReference type="Proteomes" id="UP000317550"/>
    </source>
</evidence>
<dbReference type="AlphaFoldDB" id="A0A516SA94"/>
<dbReference type="Pfam" id="PF17001">
    <property type="entry name" value="T3SS_basalb_I"/>
    <property type="match status" value="1"/>
</dbReference>
<reference evidence="2" key="1">
    <citation type="submission" date="2019-07" db="EMBL/GenBank/DDBJ databases">
        <title>Chitinimonas sp. nov., isolated from Ny-Alesund, arctica soil.</title>
        <authorList>
            <person name="Xu Q."/>
            <person name="Peng F."/>
        </authorList>
    </citation>
    <scope>NUCLEOTIDE SEQUENCE [LARGE SCALE GENOMIC DNA]</scope>
    <source>
        <strain evidence="2">R3-44</strain>
    </source>
</reference>
<accession>A0A516SA94</accession>
<evidence type="ECO:0000313" key="1">
    <source>
        <dbReference type="EMBL" id="QDQ25073.1"/>
    </source>
</evidence>
<proteinExistence type="predicted"/>
<dbReference type="EMBL" id="CP041730">
    <property type="protein sequence ID" value="QDQ25073.1"/>
    <property type="molecule type" value="Genomic_DNA"/>
</dbReference>
<dbReference type="InterPro" id="IPR012670">
    <property type="entry name" value="T3SS_YscI/HrpB"/>
</dbReference>
<keyword evidence="2" id="KW-1185">Reference proteome</keyword>